<dbReference type="EMBL" id="LR796564">
    <property type="protein sequence ID" value="CAB4151363.1"/>
    <property type="molecule type" value="Genomic_DNA"/>
</dbReference>
<dbReference type="InterPro" id="IPR007115">
    <property type="entry name" value="6-PTP_synth/QueD"/>
</dbReference>
<dbReference type="Pfam" id="PF01242">
    <property type="entry name" value="PTPS"/>
    <property type="match status" value="1"/>
</dbReference>
<organism evidence="1">
    <name type="scientific">uncultured Caudovirales phage</name>
    <dbReference type="NCBI Taxonomy" id="2100421"/>
    <lineage>
        <taxon>Viruses</taxon>
        <taxon>Duplodnaviria</taxon>
        <taxon>Heunggongvirae</taxon>
        <taxon>Uroviricota</taxon>
        <taxon>Caudoviricetes</taxon>
        <taxon>Peduoviridae</taxon>
        <taxon>Maltschvirus</taxon>
        <taxon>Maltschvirus maltsch</taxon>
    </lineage>
</organism>
<protein>
    <submittedName>
        <fullName evidence="1">Queuosine_QueD, queuosine biosynthesis protein QueD</fullName>
    </submittedName>
</protein>
<accession>A0A6J5N266</accession>
<dbReference type="InterPro" id="IPR038418">
    <property type="entry name" value="6-PTP_synth/QueD_sf"/>
</dbReference>
<sequence length="148" mass="17255">MYISTKIFDNFSVALRQWKAKHSHCQLLHGYALKFKVWFSSDDLDSMNWIVDFGSFGHNGLKDWLNDNFDHTTLIEQDDPYLDLFEQLSMEGLLKLKIMPKMGCESLAKMVFDKFNDTLAKQDSGRSRVIKVEVFENDKNSAIYEIKS</sequence>
<dbReference type="Gene3D" id="3.30.479.10">
    <property type="entry name" value="6-pyruvoyl tetrahydropterin synthase/QueD"/>
    <property type="match status" value="1"/>
</dbReference>
<dbReference type="SUPFAM" id="SSF55620">
    <property type="entry name" value="Tetrahydrobiopterin biosynthesis enzymes-like"/>
    <property type="match status" value="1"/>
</dbReference>
<gene>
    <name evidence="1" type="ORF">UFOVP597_13</name>
</gene>
<proteinExistence type="predicted"/>
<name>A0A6J5N266_9CAUD</name>
<evidence type="ECO:0000313" key="1">
    <source>
        <dbReference type="EMBL" id="CAB4151363.1"/>
    </source>
</evidence>
<reference evidence="1" key="1">
    <citation type="submission" date="2020-04" db="EMBL/GenBank/DDBJ databases">
        <authorList>
            <person name="Chiriac C."/>
            <person name="Salcher M."/>
            <person name="Ghai R."/>
            <person name="Kavagutti S V."/>
        </authorList>
    </citation>
    <scope>NUCLEOTIDE SEQUENCE</scope>
</reference>